<dbReference type="Gene3D" id="3.90.180.10">
    <property type="entry name" value="Medium-chain alcohol dehydrogenases, catalytic domain"/>
    <property type="match status" value="1"/>
</dbReference>
<keyword evidence="3" id="KW-1185">Reference proteome</keyword>
<reference evidence="2 3" key="1">
    <citation type="journal article" date="2020" name="ISME J.">
        <title>Uncovering the hidden diversity of litter-decomposition mechanisms in mushroom-forming fungi.</title>
        <authorList>
            <person name="Floudas D."/>
            <person name="Bentzer J."/>
            <person name="Ahren D."/>
            <person name="Johansson T."/>
            <person name="Persson P."/>
            <person name="Tunlid A."/>
        </authorList>
    </citation>
    <scope>NUCLEOTIDE SEQUENCE [LARGE SCALE GENOMIC DNA]</scope>
    <source>
        <strain evidence="2 3">CBS 146.42</strain>
    </source>
</reference>
<dbReference type="OrthoDB" id="9930022at2759"/>
<comment type="caution">
    <text evidence="2">The sequence shown here is derived from an EMBL/GenBank/DDBJ whole genome shotgun (WGS) entry which is preliminary data.</text>
</comment>
<feature type="domain" description="Enoyl reductase (ER)" evidence="1">
    <location>
        <begin position="16"/>
        <end position="345"/>
    </location>
</feature>
<dbReference type="EMBL" id="JAACJO010000001">
    <property type="protein sequence ID" value="KAF5363260.1"/>
    <property type="molecule type" value="Genomic_DNA"/>
</dbReference>
<sequence length="348" mass="37260">MTIPKTTRQYQLSKVGSYDNLEVREAPVSPPKAYEALVKVHAVSLNYRDLLVTKGTYMSSALDQVIPCSDMAGEVIAIGEGVKDWKIGDRVCANFSLDHIHGNTTPEIKATSLGATIHGVLTQYRTFPTHSLVRVPEHYSYEDASTLPCAALTAYNALLGLVPLKAGDYVLALGLGGVSTWGLQFALASGATVIATSSSDEKLEVAAKLGAQHLINYKKTPNWDEEVLKITNGVGVDHVIEVGGQGTLGRSMNSVRIGGCINIIGFVSQDAARNDANFIANAIGKAAVMRGILIGSVAQFRDMNRLITANPEKTKPIISKVFSFDQALDAFKYLDSGEHVGKVVIKVA</sequence>
<evidence type="ECO:0000259" key="1">
    <source>
        <dbReference type="SMART" id="SM00829"/>
    </source>
</evidence>
<dbReference type="InterPro" id="IPR020843">
    <property type="entry name" value="ER"/>
</dbReference>
<dbReference type="SUPFAM" id="SSF51735">
    <property type="entry name" value="NAD(P)-binding Rossmann-fold domains"/>
    <property type="match status" value="1"/>
</dbReference>
<dbReference type="GO" id="GO:0016491">
    <property type="term" value="F:oxidoreductase activity"/>
    <property type="evidence" value="ECO:0007669"/>
    <property type="project" value="InterPro"/>
</dbReference>
<dbReference type="Proteomes" id="UP000559027">
    <property type="component" value="Unassembled WGS sequence"/>
</dbReference>
<dbReference type="InterPro" id="IPR011032">
    <property type="entry name" value="GroES-like_sf"/>
</dbReference>
<dbReference type="InterPro" id="IPR013149">
    <property type="entry name" value="ADH-like_C"/>
</dbReference>
<organism evidence="2 3">
    <name type="scientific">Leucocoprinus leucothites</name>
    <dbReference type="NCBI Taxonomy" id="201217"/>
    <lineage>
        <taxon>Eukaryota</taxon>
        <taxon>Fungi</taxon>
        <taxon>Dikarya</taxon>
        <taxon>Basidiomycota</taxon>
        <taxon>Agaricomycotina</taxon>
        <taxon>Agaricomycetes</taxon>
        <taxon>Agaricomycetidae</taxon>
        <taxon>Agaricales</taxon>
        <taxon>Agaricineae</taxon>
        <taxon>Agaricaceae</taxon>
        <taxon>Leucocoprinus</taxon>
    </lineage>
</organism>
<dbReference type="InterPro" id="IPR036291">
    <property type="entry name" value="NAD(P)-bd_dom_sf"/>
</dbReference>
<evidence type="ECO:0000313" key="3">
    <source>
        <dbReference type="Proteomes" id="UP000559027"/>
    </source>
</evidence>
<dbReference type="PANTHER" id="PTHR45033">
    <property type="match status" value="1"/>
</dbReference>
<dbReference type="SUPFAM" id="SSF50129">
    <property type="entry name" value="GroES-like"/>
    <property type="match status" value="1"/>
</dbReference>
<proteinExistence type="predicted"/>
<dbReference type="Pfam" id="PF00107">
    <property type="entry name" value="ADH_zinc_N"/>
    <property type="match status" value="1"/>
</dbReference>
<dbReference type="InterPro" id="IPR013154">
    <property type="entry name" value="ADH-like_N"/>
</dbReference>
<dbReference type="InterPro" id="IPR052711">
    <property type="entry name" value="Zinc_ADH-like"/>
</dbReference>
<dbReference type="Gene3D" id="3.40.50.720">
    <property type="entry name" value="NAD(P)-binding Rossmann-like Domain"/>
    <property type="match status" value="1"/>
</dbReference>
<gene>
    <name evidence="2" type="ORF">D9756_000222</name>
</gene>
<evidence type="ECO:0000313" key="2">
    <source>
        <dbReference type="EMBL" id="KAF5363260.1"/>
    </source>
</evidence>
<dbReference type="SMART" id="SM00829">
    <property type="entry name" value="PKS_ER"/>
    <property type="match status" value="1"/>
</dbReference>
<dbReference type="Pfam" id="PF08240">
    <property type="entry name" value="ADH_N"/>
    <property type="match status" value="1"/>
</dbReference>
<dbReference type="PANTHER" id="PTHR45033:SF2">
    <property type="entry name" value="ZINC-TYPE ALCOHOL DEHYDROGENASE-LIKE PROTEIN C1773.06C"/>
    <property type="match status" value="1"/>
</dbReference>
<dbReference type="CDD" id="cd08276">
    <property type="entry name" value="MDR7"/>
    <property type="match status" value="1"/>
</dbReference>
<accession>A0A8H5LMP5</accession>
<name>A0A8H5LMP5_9AGAR</name>
<protein>
    <recommendedName>
        <fullName evidence="1">Enoyl reductase (ER) domain-containing protein</fullName>
    </recommendedName>
</protein>
<dbReference type="AlphaFoldDB" id="A0A8H5LMP5"/>